<dbReference type="Gene3D" id="3.60.20.10">
    <property type="entry name" value="Glutamine Phosphoribosylpyrophosphate, subunit 1, domain 1"/>
    <property type="match status" value="1"/>
</dbReference>
<dbReference type="EMBL" id="CP001804">
    <property type="protein sequence ID" value="ACY16057.1"/>
    <property type="molecule type" value="Genomic_DNA"/>
</dbReference>
<keyword evidence="2" id="KW-1185">Reference proteome</keyword>
<dbReference type="InterPro" id="IPR029055">
    <property type="entry name" value="Ntn_hydrolases_N"/>
</dbReference>
<reference evidence="1 2" key="1">
    <citation type="journal article" date="2010" name="Stand. Genomic Sci.">
        <title>Complete genome sequence of Haliangium ochraceum type strain (SMP-2).</title>
        <authorList>
            <consortium name="US DOE Joint Genome Institute (JGI-PGF)"/>
            <person name="Ivanova N."/>
            <person name="Daum C."/>
            <person name="Lang E."/>
            <person name="Abt B."/>
            <person name="Kopitz M."/>
            <person name="Saunders E."/>
            <person name="Lapidus A."/>
            <person name="Lucas S."/>
            <person name="Glavina Del Rio T."/>
            <person name="Nolan M."/>
            <person name="Tice H."/>
            <person name="Copeland A."/>
            <person name="Cheng J.F."/>
            <person name="Chen F."/>
            <person name="Bruce D."/>
            <person name="Goodwin L."/>
            <person name="Pitluck S."/>
            <person name="Mavromatis K."/>
            <person name="Pati A."/>
            <person name="Mikhailova N."/>
            <person name="Chen A."/>
            <person name="Palaniappan K."/>
            <person name="Land M."/>
            <person name="Hauser L."/>
            <person name="Chang Y.J."/>
            <person name="Jeffries C.D."/>
            <person name="Detter J.C."/>
            <person name="Brettin T."/>
            <person name="Rohde M."/>
            <person name="Goker M."/>
            <person name="Bristow J."/>
            <person name="Markowitz V."/>
            <person name="Eisen J.A."/>
            <person name="Hugenholtz P."/>
            <person name="Kyrpides N.C."/>
            <person name="Klenk H.P."/>
        </authorList>
    </citation>
    <scope>NUCLEOTIDE SEQUENCE [LARGE SCALE GENOMIC DNA]</scope>
    <source>
        <strain evidence="2">DSM 14365 / CIP 107738 / JCM 11303 / AJ 13395 / SMP-2</strain>
    </source>
</reference>
<sequence length="266" mass="29400">MTRLLGILCNDAERLATALEPVRELLRAEPPIASWGMGYAQGGEVLLSQNPRPSDEPVDFGHAVSTLRTDCALLHASGADEHDGQPVLQPFRYRQWMYAQEGGMLTSVEQRAALSEQVPDFLQRNIRSRSTSELLFYLYLTQLHRVGSLEDPHLAPNRAREIFETAFIEVQERLGDVLVGHPLGSALLSNGHSAVAFTFDKSMYIRRLMISSARAGRDESFRGVLLLSAESCPGEGFEELPPRSAICISRSLDTDIAPLDGLRPIT</sequence>
<dbReference type="STRING" id="502025.Hoch_3555"/>
<organism evidence="1 2">
    <name type="scientific">Haliangium ochraceum (strain DSM 14365 / JCM 11303 / SMP-2)</name>
    <dbReference type="NCBI Taxonomy" id="502025"/>
    <lineage>
        <taxon>Bacteria</taxon>
        <taxon>Pseudomonadati</taxon>
        <taxon>Myxococcota</taxon>
        <taxon>Polyangia</taxon>
        <taxon>Haliangiales</taxon>
        <taxon>Kofleriaceae</taxon>
        <taxon>Haliangium</taxon>
    </lineage>
</organism>
<accession>D0LWC5</accession>
<evidence type="ECO:0000313" key="2">
    <source>
        <dbReference type="Proteomes" id="UP000001880"/>
    </source>
</evidence>
<dbReference type="AlphaFoldDB" id="D0LWC5"/>
<name>D0LWC5_HALO1</name>
<evidence type="ECO:0000313" key="1">
    <source>
        <dbReference type="EMBL" id="ACY16057.1"/>
    </source>
</evidence>
<gene>
    <name evidence="1" type="ordered locus">Hoch_3555</name>
</gene>
<dbReference type="HOGENOM" id="CLU_042555_2_0_7"/>
<dbReference type="KEGG" id="hoh:Hoch_3555"/>
<proteinExistence type="predicted"/>
<dbReference type="Pfam" id="PF13522">
    <property type="entry name" value="GATase_6"/>
    <property type="match status" value="1"/>
</dbReference>
<dbReference type="RefSeq" id="WP_012828656.1">
    <property type="nucleotide sequence ID" value="NC_013440.1"/>
</dbReference>
<dbReference type="Proteomes" id="UP000001880">
    <property type="component" value="Chromosome"/>
</dbReference>
<protein>
    <recommendedName>
        <fullName evidence="3">Glutamine amidotransferase type-2 domain-containing protein</fullName>
    </recommendedName>
</protein>
<evidence type="ECO:0008006" key="3">
    <source>
        <dbReference type="Google" id="ProtNLM"/>
    </source>
</evidence>
<dbReference type="OrthoDB" id="5495136at2"/>
<dbReference type="eggNOG" id="COG0121">
    <property type="taxonomic scope" value="Bacteria"/>
</dbReference>